<dbReference type="EMBL" id="CP062796">
    <property type="protein sequence ID" value="QUL98469.1"/>
    <property type="molecule type" value="Genomic_DNA"/>
</dbReference>
<dbReference type="GO" id="GO:0006813">
    <property type="term" value="P:potassium ion transport"/>
    <property type="evidence" value="ECO:0007669"/>
    <property type="project" value="InterPro"/>
</dbReference>
<dbReference type="Pfam" id="PF02080">
    <property type="entry name" value="TrkA_C"/>
    <property type="match status" value="1"/>
</dbReference>
<dbReference type="PROSITE" id="PS51202">
    <property type="entry name" value="RCK_C"/>
    <property type="match status" value="1"/>
</dbReference>
<dbReference type="InterPro" id="IPR036291">
    <property type="entry name" value="NAD(P)-bd_dom_sf"/>
</dbReference>
<feature type="domain" description="RCK N-terminal" evidence="1">
    <location>
        <begin position="2"/>
        <end position="118"/>
    </location>
</feature>
<gene>
    <name evidence="3" type="ORF">IMF26_10755</name>
</gene>
<dbReference type="PANTHER" id="PTHR43833">
    <property type="entry name" value="POTASSIUM CHANNEL PROTEIN 2-RELATED-RELATED"/>
    <property type="match status" value="1"/>
</dbReference>
<dbReference type="PROSITE" id="PS51201">
    <property type="entry name" value="RCK_N"/>
    <property type="match status" value="1"/>
</dbReference>
<dbReference type="InterPro" id="IPR006037">
    <property type="entry name" value="RCK_C"/>
</dbReference>
<feature type="domain" description="RCK C-terminal" evidence="2">
    <location>
        <begin position="134"/>
        <end position="218"/>
    </location>
</feature>
<dbReference type="InterPro" id="IPR050721">
    <property type="entry name" value="Trk_Ktr_HKT_K-transport"/>
</dbReference>
<name>A0AAT9LBL6_9FIRM</name>
<evidence type="ECO:0000259" key="2">
    <source>
        <dbReference type="PROSITE" id="PS51202"/>
    </source>
</evidence>
<dbReference type="Gene3D" id="3.40.50.720">
    <property type="entry name" value="NAD(P)-binding Rossmann-like Domain"/>
    <property type="match status" value="1"/>
</dbReference>
<dbReference type="SUPFAM" id="SSF51735">
    <property type="entry name" value="NAD(P)-binding Rossmann-fold domains"/>
    <property type="match status" value="1"/>
</dbReference>
<dbReference type="KEGG" id="fcz:IMF26_10755"/>
<reference evidence="3" key="1">
    <citation type="submission" date="2020-10" db="EMBL/GenBank/DDBJ databases">
        <authorList>
            <person name="Kadnikov V."/>
            <person name="Beletsky A.V."/>
            <person name="Mardanov A.V."/>
            <person name="Karnachuk O.V."/>
            <person name="Ravin N.V."/>
        </authorList>
    </citation>
    <scope>NUCLEOTIDE SEQUENCE</scope>
    <source>
        <strain evidence="3">Bu02</strain>
    </source>
</reference>
<dbReference type="Gene3D" id="3.30.70.1450">
    <property type="entry name" value="Regulator of K+ conductance, C-terminal domain"/>
    <property type="match status" value="1"/>
</dbReference>
<dbReference type="GO" id="GO:0008324">
    <property type="term" value="F:monoatomic cation transmembrane transporter activity"/>
    <property type="evidence" value="ECO:0007669"/>
    <property type="project" value="InterPro"/>
</dbReference>
<dbReference type="AlphaFoldDB" id="A0AAT9LBL6"/>
<dbReference type="InterPro" id="IPR003148">
    <property type="entry name" value="RCK_N"/>
</dbReference>
<evidence type="ECO:0000259" key="1">
    <source>
        <dbReference type="PROSITE" id="PS51201"/>
    </source>
</evidence>
<dbReference type="SUPFAM" id="SSF116726">
    <property type="entry name" value="TrkA C-terminal domain-like"/>
    <property type="match status" value="1"/>
</dbReference>
<sequence>MAKQFAVIGLGRFGGSLARTLARLGAEVLAVDVDEEKVKAVAPVVTQAVQADATDESVLRELGLKNFDVVVVAISAFEASLLVTLFLKELGVKRVVVKAASEEHGKILERVGADTIVFPEKDMGERVAYSLVSGSVIDYLELSEDYGVVEIAVAGGLVGRTLRNLNLRNRMGLNVMAIKRGDTVNVYVNPDEPLREGDILVAIGPNEGVHRLNQILERG</sequence>
<reference evidence="3" key="2">
    <citation type="journal article" date="2023" name="Biology">
        <title>Prokaryotic Life Associated with Coal-Fire Gas Vents Revealed by Metagenomics.</title>
        <authorList>
            <person name="Kadnikov V.V."/>
            <person name="Mardanov A.V."/>
            <person name="Beletsky A.V."/>
            <person name="Karnachuk O.V."/>
            <person name="Ravin N.V."/>
        </authorList>
    </citation>
    <scope>NUCLEOTIDE SEQUENCE</scope>
    <source>
        <strain evidence="3">Bu02</strain>
    </source>
</reference>
<accession>A0AAT9LBL6</accession>
<organism evidence="3">
    <name type="scientific">Candidatus Fermentithermobacillus carboniphilus</name>
    <dbReference type="NCBI Taxonomy" id="3085328"/>
    <lineage>
        <taxon>Bacteria</taxon>
        <taxon>Bacillati</taxon>
        <taxon>Bacillota</taxon>
        <taxon>Candidatus Fermentithermobacillia</taxon>
        <taxon>Candidatus Fermentithermobacillales</taxon>
        <taxon>Candidatus Fermentithermobacillaceae</taxon>
        <taxon>Candidatus Fermentithermobacillus</taxon>
    </lineage>
</organism>
<protein>
    <submittedName>
        <fullName evidence="3">TrkA family potassium uptake protein</fullName>
    </submittedName>
</protein>
<dbReference type="PANTHER" id="PTHR43833:SF7">
    <property type="entry name" value="KTR SYSTEM POTASSIUM UPTAKE PROTEIN C"/>
    <property type="match status" value="1"/>
</dbReference>
<dbReference type="InterPro" id="IPR036721">
    <property type="entry name" value="RCK_C_sf"/>
</dbReference>
<proteinExistence type="predicted"/>
<evidence type="ECO:0000313" key="3">
    <source>
        <dbReference type="EMBL" id="QUL98469.1"/>
    </source>
</evidence>
<dbReference type="Pfam" id="PF02254">
    <property type="entry name" value="TrkA_N"/>
    <property type="match status" value="1"/>
</dbReference>